<evidence type="ECO:0008006" key="5">
    <source>
        <dbReference type="Google" id="ProtNLM"/>
    </source>
</evidence>
<feature type="coiled-coil region" evidence="1">
    <location>
        <begin position="455"/>
        <end position="482"/>
    </location>
</feature>
<proteinExistence type="predicted"/>
<feature type="region of interest" description="Disordered" evidence="2">
    <location>
        <begin position="829"/>
        <end position="848"/>
    </location>
</feature>
<comment type="caution">
    <text evidence="3">The sequence shown here is derived from an EMBL/GenBank/DDBJ whole genome shotgun (WGS) entry which is preliminary data.</text>
</comment>
<feature type="compositionally biased region" description="Basic and acidic residues" evidence="2">
    <location>
        <begin position="835"/>
        <end position="844"/>
    </location>
</feature>
<reference evidence="3 4" key="1">
    <citation type="submission" date="2024-03" db="EMBL/GenBank/DDBJ databases">
        <title>Analysis of soft rot Pectobacteriaceae population diversity in US potato growing regions between 2016 and 2022.</title>
        <authorList>
            <person name="Ma X."/>
            <person name="Zhang X."/>
            <person name="Stodghill P."/>
            <person name="Rioux R."/>
            <person name="Babler B."/>
            <person name="Shrestha S."/>
            <person name="Babler B."/>
            <person name="Rivedal H."/>
            <person name="Frost K."/>
            <person name="Hao J."/>
            <person name="Secor G."/>
            <person name="Swingle B."/>
        </authorList>
    </citation>
    <scope>NUCLEOTIDE SEQUENCE [LARGE SCALE GENOMIC DNA]</scope>
    <source>
        <strain evidence="3 4">UMSS2</strain>
    </source>
</reference>
<gene>
    <name evidence="3" type="ORF">WCT63_21785</name>
</gene>
<accession>A0ABU8K6E2</accession>
<protein>
    <recommendedName>
        <fullName evidence="5">Chromosome segregation ATPase</fullName>
    </recommendedName>
</protein>
<sequence>MWLIKRVYMDGAGHEEAFYKGLTLDYIGLAHADAARSTPAKNAKVVANTYQQLVNGGGKSTYIALLLSVFEPSVNDFTQYLANRRQSEYHYRNYFHQELSVILVEMVNETGQTLLLGHAHQRRGDDVDRVLFICDAPDSLLGNPFDEVPSYSRAEHNRELRPYANNLHSFDGWLNLKSGGEGGVHWRKTKVNKEWRAFLLEQRINVDLIKTMVTFNSEEGGLTKFIDYKTEQDFLGAFFACTMSKDTTEQLSDLVAHEVERQGELEAIRRNESFLGDVLSNWRAFLEPARQLENAQTQQRQMDDGFREAMRDLTAFIEATHTDHARLDDQAESLQKEIDQITFHRDLQGKCKTLLEHDLALHQLNEQQANVTTLTEEAGAYQCQLQIARTAIDYKAYGKAQDAYRQAGEALKVFQSETEKPLQVIFERTAGEALGVLERAISGHRQQETAITEALRKLDTEIQSLRQSCGTLQQKLGGLESESKQCRQDKRKGESRRDALRDEGLILSGENPAVAQNRLESALQNAAQVEAQAKTDAGKAEQALEAHQQVVNQATVAQSQAQQALTQAKQKHQAALDSARALTESYKALPVSTQRTIALEDANWHNALCGSRIDEVLEAGTQTLKGLKQRLLTAQHELDELKLTGHELVAKQIKQALEAFYAAGIARDKLWAFPRYLTSAFNDDAPRIAAVIDQNPGRYLSLVALDDATFAQVRKISNSLPWKGVPVAIHRLDETRDLQGMTPDSVQVVLSNLDKYGYSQAAYEARLQELKNTVASQAASVEAAEHDLTTLANFKNDWRLHHDQHGRHWSSLIEQHEQAQLTLAQAEATLTQSQQHERTLRGEKATTQARFESAQQQREQAKQAHDTLIHFVDTEWASRDAAIIKLEQLAGQIQWRQETLGHQSDDLARKERAAASKRTESTHVSIQIGQWTNLRNEPLYSGMSASEGGTSRNPQDAHAAAAQAHRQLLEAAQGDQVMELKRKREGAEQAQRAAYSLLSTHSAYQSHPDAVKTAAISDQALINERIAQLEMEQQQLTQRQITAQATLQNRSDKYEKTCESLDEGFVWGEKPTEIEEIRAALADISAAYSEAKHLLNRLFEQQKFQAKKIEDVKERLQSAKTAQAMIQPITPTSAAGLPAKILNIAEYADTLRTQCQTYAQLKETLKQKDERVATVWGHFRKRIEEESAKGPDGRASQEYLQQLDSIATYHEVLGDLERVGTGITQVFEAVQDSLEQFQRSIDLTVTHLTAHLEGAIKLLKRAKSVRIPDDCPVLPGRPIVKMTDRLNDLTTDLRGFASARLQHWIAKGQIPRAPNRDAMTADLVQSVFGEGDLEVRLLKTNASRPQWTHITRLEGSGGQRLTSAFLLFVTVGKVREYDTGISSAGFLLADNPLGKSNADDLMRIQTQMAKAYNIQLIYLTGISDENAQSMFDNHLFLNKVQKLKRRDLVTVDNERHTLWAASLVAKPQPVTVL</sequence>
<evidence type="ECO:0000256" key="1">
    <source>
        <dbReference type="SAM" id="Coils"/>
    </source>
</evidence>
<name>A0ABU8K6E2_9GAMM</name>
<feature type="region of interest" description="Disordered" evidence="2">
    <location>
        <begin position="944"/>
        <end position="964"/>
    </location>
</feature>
<evidence type="ECO:0000256" key="2">
    <source>
        <dbReference type="SAM" id="MobiDB-lite"/>
    </source>
</evidence>
<evidence type="ECO:0000313" key="3">
    <source>
        <dbReference type="EMBL" id="MEI7105054.1"/>
    </source>
</evidence>
<keyword evidence="1" id="KW-0175">Coiled coil</keyword>
<dbReference type="EMBL" id="JBBBON010000034">
    <property type="protein sequence ID" value="MEI7105054.1"/>
    <property type="molecule type" value="Genomic_DNA"/>
</dbReference>
<dbReference type="Proteomes" id="UP001313132">
    <property type="component" value="Unassembled WGS sequence"/>
</dbReference>
<organism evidence="3 4">
    <name type="scientific">Pectobacterium versatile</name>
    <dbReference type="NCBI Taxonomy" id="2488639"/>
    <lineage>
        <taxon>Bacteria</taxon>
        <taxon>Pseudomonadati</taxon>
        <taxon>Pseudomonadota</taxon>
        <taxon>Gammaproteobacteria</taxon>
        <taxon>Enterobacterales</taxon>
        <taxon>Pectobacteriaceae</taxon>
        <taxon>Pectobacterium</taxon>
    </lineage>
</organism>
<feature type="compositionally biased region" description="Polar residues" evidence="2">
    <location>
        <begin position="944"/>
        <end position="954"/>
    </location>
</feature>
<dbReference type="RefSeq" id="WP_226306360.1">
    <property type="nucleotide sequence ID" value="NZ_CP084654.1"/>
</dbReference>
<keyword evidence="4" id="KW-1185">Reference proteome</keyword>
<evidence type="ECO:0000313" key="4">
    <source>
        <dbReference type="Proteomes" id="UP001313132"/>
    </source>
</evidence>